<evidence type="ECO:0000256" key="6">
    <source>
        <dbReference type="ARBA" id="ARBA00022741"/>
    </source>
</evidence>
<evidence type="ECO:0000256" key="10">
    <source>
        <dbReference type="ARBA" id="ARBA00048567"/>
    </source>
</evidence>
<keyword evidence="4 11" id="KW-0028">Amino-acid biosynthesis</keyword>
<dbReference type="EC" id="2.7.1.71" evidence="3 11"/>
<feature type="binding site" evidence="11">
    <location>
        <position position="88"/>
    </location>
    <ligand>
        <name>substrate</name>
    </ligand>
</feature>
<evidence type="ECO:0000256" key="11">
    <source>
        <dbReference type="HAMAP-Rule" id="MF_00109"/>
    </source>
</evidence>
<dbReference type="InterPro" id="IPR027417">
    <property type="entry name" value="P-loop_NTPase"/>
</dbReference>
<feature type="binding site" evidence="11">
    <location>
        <position position="112"/>
    </location>
    <ligand>
        <name>substrate</name>
    </ligand>
</feature>
<dbReference type="GO" id="GO:0008652">
    <property type="term" value="P:amino acid biosynthetic process"/>
    <property type="evidence" value="ECO:0007669"/>
    <property type="project" value="UniProtKB-KW"/>
</dbReference>
<evidence type="ECO:0000313" key="13">
    <source>
        <dbReference type="Proteomes" id="UP000191135"/>
    </source>
</evidence>
<comment type="function">
    <text evidence="11">Catalyzes the specific phosphorylation of the 3-hydroxyl group of shikimic acid using ATP as a cosubstrate.</text>
</comment>
<dbReference type="InterPro" id="IPR031322">
    <property type="entry name" value="Shikimate/glucono_kinase"/>
</dbReference>
<keyword evidence="7 11" id="KW-0418">Kinase</keyword>
<proteinExistence type="inferred from homology"/>
<dbReference type="STRING" id="1122214.Mame_02022"/>
<dbReference type="GO" id="GO:0000287">
    <property type="term" value="F:magnesium ion binding"/>
    <property type="evidence" value="ECO:0007669"/>
    <property type="project" value="UniProtKB-UniRule"/>
</dbReference>
<evidence type="ECO:0000256" key="8">
    <source>
        <dbReference type="ARBA" id="ARBA00022840"/>
    </source>
</evidence>
<dbReference type="InterPro" id="IPR023000">
    <property type="entry name" value="Shikimate_kinase_CS"/>
</dbReference>
<evidence type="ECO:0000256" key="2">
    <source>
        <dbReference type="ARBA" id="ARBA00006997"/>
    </source>
</evidence>
<keyword evidence="11" id="KW-0460">Magnesium</keyword>
<comment type="cofactor">
    <cofactor evidence="11">
        <name>Mg(2+)</name>
        <dbReference type="ChEBI" id="CHEBI:18420"/>
    </cofactor>
    <text evidence="11">Binds 1 Mg(2+) ion per subunit.</text>
</comment>
<dbReference type="GO" id="GO:0005829">
    <property type="term" value="C:cytosol"/>
    <property type="evidence" value="ECO:0007669"/>
    <property type="project" value="TreeGrafter"/>
</dbReference>
<organism evidence="12 13">
    <name type="scientific">Martelella mediterranea DSM 17316</name>
    <dbReference type="NCBI Taxonomy" id="1122214"/>
    <lineage>
        <taxon>Bacteria</taxon>
        <taxon>Pseudomonadati</taxon>
        <taxon>Pseudomonadota</taxon>
        <taxon>Alphaproteobacteria</taxon>
        <taxon>Hyphomicrobiales</taxon>
        <taxon>Aurantimonadaceae</taxon>
        <taxon>Martelella</taxon>
    </lineage>
</organism>
<keyword evidence="11" id="KW-0963">Cytoplasm</keyword>
<evidence type="ECO:0000256" key="4">
    <source>
        <dbReference type="ARBA" id="ARBA00022605"/>
    </source>
</evidence>
<dbReference type="UniPathway" id="UPA00053">
    <property type="reaction ID" value="UER00088"/>
</dbReference>
<keyword evidence="8 11" id="KW-0067">ATP-binding</keyword>
<comment type="similarity">
    <text evidence="2 11">Belongs to the shikimate kinase family.</text>
</comment>
<dbReference type="CDD" id="cd00464">
    <property type="entry name" value="SK"/>
    <property type="match status" value="1"/>
</dbReference>
<dbReference type="GO" id="GO:0009073">
    <property type="term" value="P:aromatic amino acid family biosynthetic process"/>
    <property type="evidence" value="ECO:0007669"/>
    <property type="project" value="UniProtKB-KW"/>
</dbReference>
<evidence type="ECO:0000256" key="9">
    <source>
        <dbReference type="ARBA" id="ARBA00023141"/>
    </source>
</evidence>
<dbReference type="InterPro" id="IPR000623">
    <property type="entry name" value="Shikimate_kinase/TSH1"/>
</dbReference>
<dbReference type="Proteomes" id="UP000191135">
    <property type="component" value="Chromosome"/>
</dbReference>
<dbReference type="AlphaFoldDB" id="A0A1U9Z0Y9"/>
<dbReference type="KEGG" id="mmed:Mame_02022"/>
<keyword evidence="6 11" id="KW-0547">Nucleotide-binding</keyword>
<feature type="binding site" evidence="11">
    <location>
        <begin position="66"/>
        <end position="71"/>
    </location>
    <ligand>
        <name>ATP</name>
        <dbReference type="ChEBI" id="CHEBI:30616"/>
    </ligand>
</feature>
<dbReference type="GO" id="GO:0004765">
    <property type="term" value="F:shikimate kinase activity"/>
    <property type="evidence" value="ECO:0007669"/>
    <property type="project" value="UniProtKB-UniRule"/>
</dbReference>
<evidence type="ECO:0000256" key="1">
    <source>
        <dbReference type="ARBA" id="ARBA00004842"/>
    </source>
</evidence>
<feature type="binding site" evidence="11">
    <location>
        <position position="134"/>
    </location>
    <ligand>
        <name>substrate</name>
    </ligand>
</feature>
<accession>A0A1U9Z0Y9</accession>
<dbReference type="PANTHER" id="PTHR21087">
    <property type="entry name" value="SHIKIMATE KINASE"/>
    <property type="match status" value="1"/>
</dbReference>
<feature type="binding site" evidence="11">
    <location>
        <position position="70"/>
    </location>
    <ligand>
        <name>Mg(2+)</name>
        <dbReference type="ChEBI" id="CHEBI:18420"/>
    </ligand>
</feature>
<name>A0A1U9Z0Y9_9HYPH</name>
<gene>
    <name evidence="11 12" type="primary">aroK</name>
    <name evidence="12" type="ORF">Mame_02022</name>
</gene>
<feature type="binding site" evidence="11">
    <location>
        <position position="191"/>
    </location>
    <ligand>
        <name>substrate</name>
    </ligand>
</feature>
<dbReference type="PANTHER" id="PTHR21087:SF16">
    <property type="entry name" value="SHIKIMATE KINASE 1, CHLOROPLASTIC"/>
    <property type="match status" value="1"/>
</dbReference>
<evidence type="ECO:0000256" key="5">
    <source>
        <dbReference type="ARBA" id="ARBA00022679"/>
    </source>
</evidence>
<dbReference type="NCBIfam" id="NF010552">
    <property type="entry name" value="PRK13946.1"/>
    <property type="match status" value="1"/>
</dbReference>
<dbReference type="HAMAP" id="MF_00109">
    <property type="entry name" value="Shikimate_kinase"/>
    <property type="match status" value="1"/>
</dbReference>
<dbReference type="PRINTS" id="PR01100">
    <property type="entry name" value="SHIKIMTKNASE"/>
</dbReference>
<evidence type="ECO:0000256" key="3">
    <source>
        <dbReference type="ARBA" id="ARBA00012154"/>
    </source>
</evidence>
<dbReference type="GO" id="GO:0009423">
    <property type="term" value="P:chorismate biosynthetic process"/>
    <property type="evidence" value="ECO:0007669"/>
    <property type="project" value="UniProtKB-UniRule"/>
</dbReference>
<sequence length="227" mass="24867">MRLTPCHLKPEFDALRLDAITAFADTWQDKNGHAMNVKQDTGGAGLRQKAIAGLAGRNLILVGLMGAGKSAIGKLVAAQLGLPYIDTDHEIESAAQMSIADIFAAYGEPEFRALETRVIERVLAEGPAIVSTGGGAFINPVNRELIARSGLSLWLKADLETLWDRVKRRQTRPLLKTENPKQTLKDLMDKRYPVYAEADVIVHSRNVRKEAVMRDVLKALAAVDEGK</sequence>
<comment type="caution">
    <text evidence="11">Lacks conserved residue(s) required for the propagation of feature annotation.</text>
</comment>
<dbReference type="EMBL" id="CP020330">
    <property type="protein sequence ID" value="AQZ51361.1"/>
    <property type="molecule type" value="Genomic_DNA"/>
</dbReference>
<reference evidence="12 13" key="1">
    <citation type="submission" date="2017-03" db="EMBL/GenBank/DDBJ databases">
        <title>Foreign affairs: Plasmid Transfer between Roseobacters and Rhizobia.</title>
        <authorList>
            <person name="Bartling P."/>
            <person name="Bunk B."/>
            <person name="Overmann J."/>
            <person name="Brinkmann H."/>
            <person name="Petersen J."/>
        </authorList>
    </citation>
    <scope>NUCLEOTIDE SEQUENCE [LARGE SCALE GENOMIC DNA]</scope>
    <source>
        <strain evidence="12 13">MACL11</strain>
    </source>
</reference>
<keyword evidence="13" id="KW-1185">Reference proteome</keyword>
<keyword evidence="5 11" id="KW-0808">Transferase</keyword>
<comment type="pathway">
    <text evidence="1 11">Metabolic intermediate biosynthesis; chorismate biosynthesis; chorismate from D-erythrose 4-phosphate and phosphoenolpyruvate: step 5/7.</text>
</comment>
<keyword evidence="11" id="KW-0479">Metal-binding</keyword>
<evidence type="ECO:0000256" key="7">
    <source>
        <dbReference type="ARBA" id="ARBA00022777"/>
    </source>
</evidence>
<comment type="subunit">
    <text evidence="11">Monomer.</text>
</comment>
<protein>
    <recommendedName>
        <fullName evidence="3 11">Shikimate kinase</fullName>
        <shortName evidence="11">SK</shortName>
        <ecNumber evidence="3 11">2.7.1.71</ecNumber>
    </recommendedName>
</protein>
<dbReference type="SUPFAM" id="SSF52540">
    <property type="entry name" value="P-loop containing nucleoside triphosphate hydrolases"/>
    <property type="match status" value="1"/>
</dbReference>
<evidence type="ECO:0000313" key="12">
    <source>
        <dbReference type="EMBL" id="AQZ51361.1"/>
    </source>
</evidence>
<dbReference type="eggNOG" id="COG0703">
    <property type="taxonomic scope" value="Bacteria"/>
</dbReference>
<comment type="catalytic activity">
    <reaction evidence="10 11">
        <text>shikimate + ATP = 3-phosphoshikimate + ADP + H(+)</text>
        <dbReference type="Rhea" id="RHEA:13121"/>
        <dbReference type="ChEBI" id="CHEBI:15378"/>
        <dbReference type="ChEBI" id="CHEBI:30616"/>
        <dbReference type="ChEBI" id="CHEBI:36208"/>
        <dbReference type="ChEBI" id="CHEBI:145989"/>
        <dbReference type="ChEBI" id="CHEBI:456216"/>
        <dbReference type="EC" id="2.7.1.71"/>
    </reaction>
</comment>
<dbReference type="PROSITE" id="PS01128">
    <property type="entry name" value="SHIKIMATE_KINASE"/>
    <property type="match status" value="1"/>
</dbReference>
<dbReference type="Gene3D" id="3.40.50.300">
    <property type="entry name" value="P-loop containing nucleotide triphosphate hydrolases"/>
    <property type="match status" value="1"/>
</dbReference>
<keyword evidence="9 11" id="KW-0057">Aromatic amino acid biosynthesis</keyword>
<feature type="binding site" evidence="11">
    <location>
        <position position="172"/>
    </location>
    <ligand>
        <name>ATP</name>
        <dbReference type="ChEBI" id="CHEBI:30616"/>
    </ligand>
</feature>
<dbReference type="Pfam" id="PF01202">
    <property type="entry name" value="SKI"/>
    <property type="match status" value="1"/>
</dbReference>
<dbReference type="GO" id="GO:0005524">
    <property type="term" value="F:ATP binding"/>
    <property type="evidence" value="ECO:0007669"/>
    <property type="project" value="UniProtKB-UniRule"/>
</dbReference>
<comment type="subcellular location">
    <subcellularLocation>
        <location evidence="11">Cytoplasm</location>
    </subcellularLocation>
</comment>